<protein>
    <submittedName>
        <fullName evidence="2">Uncharacterized protein</fullName>
    </submittedName>
</protein>
<keyword evidence="3" id="KW-1185">Reference proteome</keyword>
<gene>
    <name evidence="2" type="ORF">ABID43_005170</name>
</gene>
<evidence type="ECO:0000313" key="2">
    <source>
        <dbReference type="EMBL" id="MET3695601.1"/>
    </source>
</evidence>
<keyword evidence="1" id="KW-0732">Signal</keyword>
<proteinExistence type="predicted"/>
<evidence type="ECO:0000256" key="1">
    <source>
        <dbReference type="SAM" id="SignalP"/>
    </source>
</evidence>
<feature type="chain" id="PRO_5047261815" evidence="1">
    <location>
        <begin position="21"/>
        <end position="48"/>
    </location>
</feature>
<dbReference type="RefSeq" id="WP_354466308.1">
    <property type="nucleotide sequence ID" value="NZ_JBEPMM010000033.1"/>
</dbReference>
<sequence>MRRLIPLLFTSVFLTAPAHAEQDLLLGADMGSAAMTKPVSDVSTCGTD</sequence>
<comment type="caution">
    <text evidence="2">The sequence shown here is derived from an EMBL/GenBank/DDBJ whole genome shotgun (WGS) entry which is preliminary data.</text>
</comment>
<evidence type="ECO:0000313" key="3">
    <source>
        <dbReference type="Proteomes" id="UP001549145"/>
    </source>
</evidence>
<dbReference type="Proteomes" id="UP001549145">
    <property type="component" value="Unassembled WGS sequence"/>
</dbReference>
<name>A0ABV2LCM4_9HYPH</name>
<reference evidence="2 3" key="1">
    <citation type="submission" date="2024-06" db="EMBL/GenBank/DDBJ databases">
        <title>Genomic Encyclopedia of Type Strains, Phase IV (KMG-IV): sequencing the most valuable type-strain genomes for metagenomic binning, comparative biology and taxonomic classification.</title>
        <authorList>
            <person name="Goeker M."/>
        </authorList>
    </citation>
    <scope>NUCLEOTIDE SEQUENCE [LARGE SCALE GENOMIC DNA]</scope>
    <source>
        <strain evidence="2 3">DSM 21331</strain>
    </source>
</reference>
<accession>A0ABV2LCM4</accession>
<dbReference type="EMBL" id="JBEPMM010000033">
    <property type="protein sequence ID" value="MET3695601.1"/>
    <property type="molecule type" value="Genomic_DNA"/>
</dbReference>
<feature type="signal peptide" evidence="1">
    <location>
        <begin position="1"/>
        <end position="20"/>
    </location>
</feature>
<organism evidence="2 3">
    <name type="scientific">Methylobacterium goesingense</name>
    <dbReference type="NCBI Taxonomy" id="243690"/>
    <lineage>
        <taxon>Bacteria</taxon>
        <taxon>Pseudomonadati</taxon>
        <taxon>Pseudomonadota</taxon>
        <taxon>Alphaproteobacteria</taxon>
        <taxon>Hyphomicrobiales</taxon>
        <taxon>Methylobacteriaceae</taxon>
        <taxon>Methylobacterium</taxon>
    </lineage>
</organism>